<accession>A0A239C392</accession>
<dbReference type="AlphaFoldDB" id="A0A239C392"/>
<evidence type="ECO:0000313" key="2">
    <source>
        <dbReference type="EMBL" id="SNS14600.1"/>
    </source>
</evidence>
<dbReference type="Proteomes" id="UP000198386">
    <property type="component" value="Unassembled WGS sequence"/>
</dbReference>
<name>A0A239C392_9ACTN</name>
<protein>
    <submittedName>
        <fullName evidence="2">Uncharacterized protein</fullName>
    </submittedName>
</protein>
<keyword evidence="3" id="KW-1185">Reference proteome</keyword>
<proteinExistence type="predicted"/>
<feature type="region of interest" description="Disordered" evidence="1">
    <location>
        <begin position="28"/>
        <end position="56"/>
    </location>
</feature>
<evidence type="ECO:0000313" key="3">
    <source>
        <dbReference type="Proteomes" id="UP000198386"/>
    </source>
</evidence>
<reference evidence="3" key="1">
    <citation type="submission" date="2017-06" db="EMBL/GenBank/DDBJ databases">
        <authorList>
            <person name="Varghese N."/>
            <person name="Submissions S."/>
        </authorList>
    </citation>
    <scope>NUCLEOTIDE SEQUENCE [LARGE SCALE GENOMIC DNA]</scope>
    <source>
        <strain evidence="3">DSM 45423</strain>
    </source>
</reference>
<evidence type="ECO:0000256" key="1">
    <source>
        <dbReference type="SAM" id="MobiDB-lite"/>
    </source>
</evidence>
<organism evidence="2 3">
    <name type="scientific">Geodermatophilus saharensis</name>
    <dbReference type="NCBI Taxonomy" id="1137994"/>
    <lineage>
        <taxon>Bacteria</taxon>
        <taxon>Bacillati</taxon>
        <taxon>Actinomycetota</taxon>
        <taxon>Actinomycetes</taxon>
        <taxon>Geodermatophilales</taxon>
        <taxon>Geodermatophilaceae</taxon>
        <taxon>Geodermatophilus</taxon>
    </lineage>
</organism>
<gene>
    <name evidence="2" type="ORF">SAMN04488107_1585</name>
</gene>
<dbReference type="EMBL" id="FZOH01000002">
    <property type="protein sequence ID" value="SNS14600.1"/>
    <property type="molecule type" value="Genomic_DNA"/>
</dbReference>
<sequence length="56" mass="6076">MTDNRYRVPEDAFLAGVRVPVEEQVEVQAEPVPPPADWRADPVPWADGGSGDVDGD</sequence>
<dbReference type="RefSeq" id="WP_176449863.1">
    <property type="nucleotide sequence ID" value="NZ_FZOH01000002.1"/>
</dbReference>